<accession>A0ACB9F7P5</accession>
<evidence type="ECO:0000313" key="1">
    <source>
        <dbReference type="EMBL" id="KAI3766918.1"/>
    </source>
</evidence>
<name>A0ACB9F7P5_CICIN</name>
<gene>
    <name evidence="1" type="ORF">L2E82_16997</name>
</gene>
<organism evidence="1 2">
    <name type="scientific">Cichorium intybus</name>
    <name type="common">Chicory</name>
    <dbReference type="NCBI Taxonomy" id="13427"/>
    <lineage>
        <taxon>Eukaryota</taxon>
        <taxon>Viridiplantae</taxon>
        <taxon>Streptophyta</taxon>
        <taxon>Embryophyta</taxon>
        <taxon>Tracheophyta</taxon>
        <taxon>Spermatophyta</taxon>
        <taxon>Magnoliopsida</taxon>
        <taxon>eudicotyledons</taxon>
        <taxon>Gunneridae</taxon>
        <taxon>Pentapetalae</taxon>
        <taxon>asterids</taxon>
        <taxon>campanulids</taxon>
        <taxon>Asterales</taxon>
        <taxon>Asteraceae</taxon>
        <taxon>Cichorioideae</taxon>
        <taxon>Cichorieae</taxon>
        <taxon>Cichoriinae</taxon>
        <taxon>Cichorium</taxon>
    </lineage>
</organism>
<protein>
    <submittedName>
        <fullName evidence="1">Uncharacterized protein</fullName>
    </submittedName>
</protein>
<reference evidence="1 2" key="2">
    <citation type="journal article" date="2022" name="Mol. Ecol. Resour.">
        <title>The genomes of chicory, endive, great burdock and yacon provide insights into Asteraceae paleo-polyploidization history and plant inulin production.</title>
        <authorList>
            <person name="Fan W."/>
            <person name="Wang S."/>
            <person name="Wang H."/>
            <person name="Wang A."/>
            <person name="Jiang F."/>
            <person name="Liu H."/>
            <person name="Zhao H."/>
            <person name="Xu D."/>
            <person name="Zhang Y."/>
        </authorList>
    </citation>
    <scope>NUCLEOTIDE SEQUENCE [LARGE SCALE GENOMIC DNA]</scope>
    <source>
        <strain evidence="2">cv. Punajuju</strain>
        <tissue evidence="1">Leaves</tissue>
    </source>
</reference>
<dbReference type="EMBL" id="CM042011">
    <property type="protein sequence ID" value="KAI3766918.1"/>
    <property type="molecule type" value="Genomic_DNA"/>
</dbReference>
<comment type="caution">
    <text evidence="1">The sequence shown here is derived from an EMBL/GenBank/DDBJ whole genome shotgun (WGS) entry which is preliminary data.</text>
</comment>
<reference evidence="2" key="1">
    <citation type="journal article" date="2022" name="Mol. Ecol. Resour.">
        <title>The genomes of chicory, endive, great burdock and yacon provide insights into Asteraceae palaeo-polyploidization history and plant inulin production.</title>
        <authorList>
            <person name="Fan W."/>
            <person name="Wang S."/>
            <person name="Wang H."/>
            <person name="Wang A."/>
            <person name="Jiang F."/>
            <person name="Liu H."/>
            <person name="Zhao H."/>
            <person name="Xu D."/>
            <person name="Zhang Y."/>
        </authorList>
    </citation>
    <scope>NUCLEOTIDE SEQUENCE [LARGE SCALE GENOMIC DNA]</scope>
    <source>
        <strain evidence="2">cv. Punajuju</strain>
    </source>
</reference>
<keyword evidence="2" id="KW-1185">Reference proteome</keyword>
<evidence type="ECO:0000313" key="2">
    <source>
        <dbReference type="Proteomes" id="UP001055811"/>
    </source>
</evidence>
<dbReference type="Proteomes" id="UP001055811">
    <property type="component" value="Linkage Group LG03"/>
</dbReference>
<sequence length="90" mass="10117">MGVRFFGHSLAATCRSHLCCEASPLASWSQFFSSRHLFLYTIHGFRFIFIGYVFLPTYTTGFWASLIPLDLTPTAIRHHRFLGAGEGGIC</sequence>
<proteinExistence type="predicted"/>